<dbReference type="InterPro" id="IPR009057">
    <property type="entry name" value="Homeodomain-like_sf"/>
</dbReference>
<feature type="domain" description="HTH araC/xylS-type" evidence="4">
    <location>
        <begin position="170"/>
        <end position="268"/>
    </location>
</feature>
<dbReference type="Gene3D" id="1.10.10.60">
    <property type="entry name" value="Homeodomain-like"/>
    <property type="match status" value="2"/>
</dbReference>
<dbReference type="EMBL" id="JAGKTC010000001">
    <property type="protein sequence ID" value="MBP3984081.1"/>
    <property type="molecule type" value="Genomic_DNA"/>
</dbReference>
<protein>
    <submittedName>
        <fullName evidence="5">Helix-turn-helix transcriptional regulator</fullName>
    </submittedName>
</protein>
<sequence length="296" mass="32781">MRFAPGHFLGDRHLRRRVAGIELADMRPTVPRHEVRTHTHEEAHLLVLHSGAYLSSARGMPEVCTEPVVILNPPGTQHRDCFYSLDGARFLTLSLDDALWRGVANARPLSAQAVRLSALALPAAYRAWRALLDFDDASALAIEAEVLELLARASTRDGEPSPEAAAGWLQRARERLHDDAGNVPGIAQLAREADLHPVYFARAFRRAFGCSPGDYLRRRRVELAISAVCAGRSPLAEIALGCGYVDQSHMTHALRRDTGMTPRALRRLGRLEVADLQERRRRRLQTAGFAELDAIA</sequence>
<keyword evidence="6" id="KW-1185">Reference proteome</keyword>
<dbReference type="AlphaFoldDB" id="A0A940X2Q7"/>
<comment type="caution">
    <text evidence="5">The sequence shown here is derived from an EMBL/GenBank/DDBJ whole genome shotgun (WGS) entry which is preliminary data.</text>
</comment>
<reference evidence="5" key="2">
    <citation type="submission" date="2021-03" db="EMBL/GenBank/DDBJ databases">
        <authorList>
            <person name="Cao W."/>
        </authorList>
    </citation>
    <scope>NUCLEOTIDE SEQUENCE</scope>
    <source>
        <strain evidence="5">110414</strain>
    </source>
</reference>
<dbReference type="PROSITE" id="PS01124">
    <property type="entry name" value="HTH_ARAC_FAMILY_2"/>
    <property type="match status" value="1"/>
</dbReference>
<accession>A0A940X2Q7</accession>
<keyword evidence="2" id="KW-0238">DNA-binding</keyword>
<evidence type="ECO:0000256" key="3">
    <source>
        <dbReference type="ARBA" id="ARBA00023163"/>
    </source>
</evidence>
<gene>
    <name evidence="5" type="ORF">J5837_06530</name>
</gene>
<organism evidence="5 6">
    <name type="scientific">Pseudoxanthomonas helianthi</name>
    <dbReference type="NCBI Taxonomy" id="1453541"/>
    <lineage>
        <taxon>Bacteria</taxon>
        <taxon>Pseudomonadati</taxon>
        <taxon>Pseudomonadota</taxon>
        <taxon>Gammaproteobacteria</taxon>
        <taxon>Lysobacterales</taxon>
        <taxon>Lysobacteraceae</taxon>
        <taxon>Pseudoxanthomonas</taxon>
    </lineage>
</organism>
<evidence type="ECO:0000256" key="2">
    <source>
        <dbReference type="ARBA" id="ARBA00023125"/>
    </source>
</evidence>
<evidence type="ECO:0000313" key="5">
    <source>
        <dbReference type="EMBL" id="MBP3984081.1"/>
    </source>
</evidence>
<dbReference type="GO" id="GO:0003700">
    <property type="term" value="F:DNA-binding transcription factor activity"/>
    <property type="evidence" value="ECO:0007669"/>
    <property type="project" value="InterPro"/>
</dbReference>
<dbReference type="GO" id="GO:0043565">
    <property type="term" value="F:sequence-specific DNA binding"/>
    <property type="evidence" value="ECO:0007669"/>
    <property type="project" value="InterPro"/>
</dbReference>
<dbReference type="PANTHER" id="PTHR46796">
    <property type="entry name" value="HTH-TYPE TRANSCRIPTIONAL ACTIVATOR RHAS-RELATED"/>
    <property type="match status" value="1"/>
</dbReference>
<evidence type="ECO:0000256" key="1">
    <source>
        <dbReference type="ARBA" id="ARBA00023015"/>
    </source>
</evidence>
<proteinExistence type="predicted"/>
<dbReference type="InterPro" id="IPR050204">
    <property type="entry name" value="AraC_XylS_family_regulators"/>
</dbReference>
<dbReference type="InterPro" id="IPR018060">
    <property type="entry name" value="HTH_AraC"/>
</dbReference>
<dbReference type="Proteomes" id="UP000673447">
    <property type="component" value="Unassembled WGS sequence"/>
</dbReference>
<dbReference type="SUPFAM" id="SSF46689">
    <property type="entry name" value="Homeodomain-like"/>
    <property type="match status" value="2"/>
</dbReference>
<reference evidence="5" key="1">
    <citation type="journal article" date="2016" name="Int. J. Syst. Evol. Microbiol.">
        <title>Pseudoxanthomonas helianthi sp. nov., isolated from roots of Jerusalem artichoke (Helianthus tuberosus).</title>
        <authorList>
            <person name="Kittiwongwattana C."/>
            <person name="Thawai C."/>
        </authorList>
    </citation>
    <scope>NUCLEOTIDE SEQUENCE</scope>
    <source>
        <strain evidence="5">110414</strain>
    </source>
</reference>
<name>A0A940X2Q7_9GAMM</name>
<dbReference type="RefSeq" id="WP_210535874.1">
    <property type="nucleotide sequence ID" value="NZ_JAGKTC010000001.1"/>
</dbReference>
<evidence type="ECO:0000259" key="4">
    <source>
        <dbReference type="PROSITE" id="PS01124"/>
    </source>
</evidence>
<dbReference type="SMART" id="SM00342">
    <property type="entry name" value="HTH_ARAC"/>
    <property type="match status" value="1"/>
</dbReference>
<keyword evidence="1" id="KW-0805">Transcription regulation</keyword>
<keyword evidence="3" id="KW-0804">Transcription</keyword>
<evidence type="ECO:0000313" key="6">
    <source>
        <dbReference type="Proteomes" id="UP000673447"/>
    </source>
</evidence>
<dbReference type="Pfam" id="PF12833">
    <property type="entry name" value="HTH_18"/>
    <property type="match status" value="1"/>
</dbReference>